<evidence type="ECO:0000256" key="1">
    <source>
        <dbReference type="ARBA" id="ARBA00004651"/>
    </source>
</evidence>
<feature type="transmembrane region" description="Helical" evidence="7">
    <location>
        <begin position="20"/>
        <end position="40"/>
    </location>
</feature>
<dbReference type="PANTHER" id="PTHR33406">
    <property type="entry name" value="MEMBRANE PROTEIN MJ1562-RELATED"/>
    <property type="match status" value="1"/>
</dbReference>
<keyword evidence="10" id="KW-1185">Reference proteome</keyword>
<name>A0A0D2GCF1_9BACT</name>
<dbReference type="InParanoid" id="A0A0D2GCF1"/>
<comment type="subcellular location">
    <subcellularLocation>
        <location evidence="1">Cell membrane</location>
        <topology evidence="1">Multi-pass membrane protein</topology>
    </subcellularLocation>
</comment>
<feature type="domain" description="SSD" evidence="8">
    <location>
        <begin position="644"/>
        <end position="801"/>
    </location>
</feature>
<feature type="transmembrane region" description="Helical" evidence="7">
    <location>
        <begin position="653"/>
        <end position="672"/>
    </location>
</feature>
<feature type="transmembrane region" description="Helical" evidence="7">
    <location>
        <begin position="679"/>
        <end position="696"/>
    </location>
</feature>
<keyword evidence="2" id="KW-1003">Cell membrane</keyword>
<proteinExistence type="predicted"/>
<dbReference type="PANTHER" id="PTHR33406:SF12">
    <property type="entry name" value="BLR2997 PROTEIN"/>
    <property type="match status" value="1"/>
</dbReference>
<feature type="transmembrane region" description="Helical" evidence="7">
    <location>
        <begin position="774"/>
        <end position="801"/>
    </location>
</feature>
<feature type="transmembrane region" description="Helical" evidence="7">
    <location>
        <begin position="261"/>
        <end position="278"/>
    </location>
</feature>
<feature type="domain" description="SSD" evidence="8">
    <location>
        <begin position="288"/>
        <end position="410"/>
    </location>
</feature>
<dbReference type="PRINTS" id="PR00702">
    <property type="entry name" value="ACRIFLAVINRP"/>
</dbReference>
<feature type="region of interest" description="Disordered" evidence="6">
    <location>
        <begin position="187"/>
        <end position="210"/>
    </location>
</feature>
<evidence type="ECO:0000256" key="5">
    <source>
        <dbReference type="ARBA" id="ARBA00023136"/>
    </source>
</evidence>
<comment type="caution">
    <text evidence="9">The sequence shown here is derived from an EMBL/GenBank/DDBJ whole genome shotgun (WGS) entry which is preliminary data.</text>
</comment>
<dbReference type="InterPro" id="IPR004869">
    <property type="entry name" value="MMPL_dom"/>
</dbReference>
<protein>
    <recommendedName>
        <fullName evidence="8">SSD domain-containing protein</fullName>
    </recommendedName>
</protein>
<dbReference type="EMBL" id="AZAC01000029">
    <property type="protein sequence ID" value="KIX12572.1"/>
    <property type="molecule type" value="Genomic_DNA"/>
</dbReference>
<feature type="transmembrane region" description="Helical" evidence="7">
    <location>
        <begin position="285"/>
        <end position="309"/>
    </location>
</feature>
<evidence type="ECO:0000256" key="3">
    <source>
        <dbReference type="ARBA" id="ARBA00022692"/>
    </source>
</evidence>
<keyword evidence="4 7" id="KW-1133">Transmembrane helix</keyword>
<dbReference type="PATRIC" id="fig|1429043.3.peg.3888"/>
<reference evidence="9 10" key="1">
    <citation type="submission" date="2013-11" db="EMBL/GenBank/DDBJ databases">
        <title>Metagenomic analysis of a methanogenic consortium involved in long chain n-alkane degradation.</title>
        <authorList>
            <person name="Davidova I.A."/>
            <person name="Callaghan A.V."/>
            <person name="Wawrik B."/>
            <person name="Pruitt S."/>
            <person name="Marks C."/>
            <person name="Duncan K.E."/>
            <person name="Suflita J.M."/>
        </authorList>
    </citation>
    <scope>NUCLEOTIDE SEQUENCE [LARGE SCALE GENOMIC DNA]</scope>
    <source>
        <strain evidence="9 10">SPR</strain>
    </source>
</reference>
<dbReference type="GO" id="GO:0005886">
    <property type="term" value="C:plasma membrane"/>
    <property type="evidence" value="ECO:0007669"/>
    <property type="project" value="UniProtKB-SubCell"/>
</dbReference>
<dbReference type="SUPFAM" id="SSF82866">
    <property type="entry name" value="Multidrug efflux transporter AcrB transmembrane domain"/>
    <property type="match status" value="2"/>
</dbReference>
<evidence type="ECO:0000259" key="8">
    <source>
        <dbReference type="PROSITE" id="PS50156"/>
    </source>
</evidence>
<evidence type="ECO:0000256" key="4">
    <source>
        <dbReference type="ARBA" id="ARBA00022989"/>
    </source>
</evidence>
<dbReference type="AlphaFoldDB" id="A0A0D2GCF1"/>
<dbReference type="Gene3D" id="1.20.1640.10">
    <property type="entry name" value="Multidrug efflux transporter AcrB transmembrane domain"/>
    <property type="match status" value="2"/>
</dbReference>
<feature type="transmembrane region" description="Helical" evidence="7">
    <location>
        <begin position="315"/>
        <end position="336"/>
    </location>
</feature>
<evidence type="ECO:0000313" key="9">
    <source>
        <dbReference type="EMBL" id="KIX12572.1"/>
    </source>
</evidence>
<dbReference type="GO" id="GO:0022857">
    <property type="term" value="F:transmembrane transporter activity"/>
    <property type="evidence" value="ECO:0007669"/>
    <property type="project" value="InterPro"/>
</dbReference>
<feature type="transmembrane region" description="Helical" evidence="7">
    <location>
        <begin position="357"/>
        <end position="377"/>
    </location>
</feature>
<feature type="transmembrane region" description="Helical" evidence="7">
    <location>
        <begin position="702"/>
        <end position="720"/>
    </location>
</feature>
<dbReference type="PROSITE" id="PS50156">
    <property type="entry name" value="SSD"/>
    <property type="match status" value="2"/>
</dbReference>
<evidence type="ECO:0000256" key="7">
    <source>
        <dbReference type="SAM" id="Phobius"/>
    </source>
</evidence>
<dbReference type="STRING" id="1429043.X474_18380"/>
<dbReference type="Pfam" id="PF03176">
    <property type="entry name" value="MMPL"/>
    <property type="match status" value="2"/>
</dbReference>
<evidence type="ECO:0000313" key="10">
    <source>
        <dbReference type="Proteomes" id="UP000032233"/>
    </source>
</evidence>
<dbReference type="InterPro" id="IPR050545">
    <property type="entry name" value="Mycobact_MmpL"/>
</dbReference>
<evidence type="ECO:0000256" key="2">
    <source>
        <dbReference type="ARBA" id="ARBA00022475"/>
    </source>
</evidence>
<dbReference type="RefSeq" id="WP_044350458.1">
    <property type="nucleotide sequence ID" value="NZ_AZAC01000029.1"/>
</dbReference>
<evidence type="ECO:0000256" key="6">
    <source>
        <dbReference type="SAM" id="MobiDB-lite"/>
    </source>
</evidence>
<feature type="transmembrane region" description="Helical" evidence="7">
    <location>
        <begin position="750"/>
        <end position="768"/>
    </location>
</feature>
<feature type="transmembrane region" description="Helical" evidence="7">
    <location>
        <begin position="445"/>
        <end position="466"/>
    </location>
</feature>
<feature type="transmembrane region" description="Helical" evidence="7">
    <location>
        <begin position="383"/>
        <end position="411"/>
    </location>
</feature>
<organism evidence="9 10">
    <name type="scientific">Dethiosulfatarculus sandiegensis</name>
    <dbReference type="NCBI Taxonomy" id="1429043"/>
    <lineage>
        <taxon>Bacteria</taxon>
        <taxon>Pseudomonadati</taxon>
        <taxon>Thermodesulfobacteriota</taxon>
        <taxon>Desulfarculia</taxon>
        <taxon>Desulfarculales</taxon>
        <taxon>Desulfarculaceae</taxon>
        <taxon>Dethiosulfatarculus</taxon>
    </lineage>
</organism>
<keyword evidence="3 7" id="KW-0812">Transmembrane</keyword>
<dbReference type="Proteomes" id="UP000032233">
    <property type="component" value="Unassembled WGS sequence"/>
</dbReference>
<gene>
    <name evidence="9" type="ORF">X474_18380</name>
</gene>
<dbReference type="OrthoDB" id="5429313at2"/>
<keyword evidence="5 7" id="KW-0472">Membrane</keyword>
<dbReference type="InterPro" id="IPR000731">
    <property type="entry name" value="SSD"/>
</dbReference>
<sequence length="817" mass="90218">MSQIRKDIEKGFESFAGVLIRYRFIVLILMLALVAGLGSFTRNLVMDTSTEGFLHKTDPALVTYDRFRDQFGRDETVILSLTPPKIFDQAFLEKLKKMHRELEDKVPYVDEVTSLINARNTRGEGDRLIVEDLLEDMPRNKEEMQALEQRVMQNPLYLNRLISKDGKTTNITIKTYARVSEARKDTQSLLEGFDEPETKDKPLENGRSGHTYITGAQNSEVVVAIKNIADRYRGPDLPIRMAGSPSVTHFLSSAVQQDTAFFVRLALIAIGTLLFILFRRITGVVLPLLVVAFSVISTLGLMALSGTSFSVPTMILPSFLLAVGVGASVHILSIFYQALNQGMGKKESIVHALGHSGLAVVITSLTTAAGLASFAMAEIAPVSALGIFASTGVMLSLVYTVVLLPTLLAIIPIKPKHKKAKANHHARMDGILNWISIFSAKRAKAIVLVCLVLTLASVAGFSRLTLSHDPLIWLPENSPVRLDTEFLNQVFDSSVNMEVLIDTGKENGLYDLAVLNTLDRMEKEVEAFKHGRFRVGNTLSLVDILKEINQALNENNPAKYKVPQNPALIPQEFLLFENSGSDDLEDVVDTSFSVARFSILSPWMDTVAQNPALDRLTKHFNEAFDGKAKVTITGMVPLLVRVMNASVMSAAESYILAFMVITFLMILLIGSIRLGVLSMFPNLLPIFITMGIMGWFNIPLDMYTMLIGSIAIGLAVDDTVHFMHNFRRYYFETNNVAESIRLTLFTTGRAMLVTSIVLCAGFFLYMFASMNNLFHFGLLTGTTILLALAADFFLAPALMVLAHKKDKPEASAQAAAQ</sequence>
<dbReference type="InterPro" id="IPR001036">
    <property type="entry name" value="Acrflvin-R"/>
</dbReference>
<accession>A0A0D2GCF1</accession>